<name>A0ABX1S7Z3_9PSEU</name>
<accession>A0ABX1S7Z3</accession>
<reference evidence="1 2" key="1">
    <citation type="submission" date="2020-04" db="EMBL/GenBank/DDBJ databases">
        <authorList>
            <person name="Klaysubun C."/>
            <person name="Duangmal K."/>
            <person name="Lipun K."/>
        </authorList>
    </citation>
    <scope>NUCLEOTIDE SEQUENCE [LARGE SCALE GENOMIC DNA]</scope>
    <source>
        <strain evidence="1 2">K10HN5</strain>
    </source>
</reference>
<dbReference type="Proteomes" id="UP000820669">
    <property type="component" value="Unassembled WGS sequence"/>
</dbReference>
<organism evidence="1 2">
    <name type="scientific">Pseudonocardia acidicola</name>
    <dbReference type="NCBI Taxonomy" id="2724939"/>
    <lineage>
        <taxon>Bacteria</taxon>
        <taxon>Bacillati</taxon>
        <taxon>Actinomycetota</taxon>
        <taxon>Actinomycetes</taxon>
        <taxon>Pseudonocardiales</taxon>
        <taxon>Pseudonocardiaceae</taxon>
        <taxon>Pseudonocardia</taxon>
    </lineage>
</organism>
<protein>
    <submittedName>
        <fullName evidence="1">DUF1059 domain-containing protein</fullName>
    </submittedName>
</protein>
<evidence type="ECO:0000313" key="1">
    <source>
        <dbReference type="EMBL" id="NMH96283.1"/>
    </source>
</evidence>
<comment type="caution">
    <text evidence="1">The sequence shown here is derived from an EMBL/GenBank/DDBJ whole genome shotgun (WGS) entry which is preliminary data.</text>
</comment>
<dbReference type="EMBL" id="JAAXLA010000003">
    <property type="protein sequence ID" value="NMH96283.1"/>
    <property type="molecule type" value="Genomic_DNA"/>
</dbReference>
<sequence length="164" mass="18078">MARMTIDCRTMPSETGCTLTISGEEEEVLRAAAAHAVDVHGHTDGEELRSGLRQALTRGAPFEVGPGAFVQLIEFRTQRPEEFTATEEAWAEAIGPDRTARWAITAEDRNHRGDHVQIVGFDDYDSAMANSKHPATARFAEKLRAVSEGDPVFHDLDVRRATAF</sequence>
<gene>
    <name evidence="1" type="ORF">HF526_02930</name>
</gene>
<evidence type="ECO:0000313" key="2">
    <source>
        <dbReference type="Proteomes" id="UP000820669"/>
    </source>
</evidence>
<dbReference type="Pfam" id="PF06348">
    <property type="entry name" value="DUF1059"/>
    <property type="match status" value="1"/>
</dbReference>
<proteinExistence type="predicted"/>
<dbReference type="InterPro" id="IPR009409">
    <property type="entry name" value="DUF1059"/>
</dbReference>
<keyword evidence="2" id="KW-1185">Reference proteome</keyword>